<name>E9GC38_DAPPU</name>
<accession>E9GC38</accession>
<dbReference type="OrthoDB" id="5406275at2759"/>
<feature type="coiled-coil region" evidence="1">
    <location>
        <begin position="184"/>
        <end position="281"/>
    </location>
</feature>
<dbReference type="InParanoid" id="E9GC38"/>
<protein>
    <submittedName>
        <fullName evidence="2">Uncharacterized protein</fullName>
    </submittedName>
</protein>
<dbReference type="PhylomeDB" id="E9GC38"/>
<dbReference type="PANTHER" id="PTHR33488:SF2">
    <property type="entry name" value="EARLY ENDOSOME ANTIGEN 1-LIKE"/>
    <property type="match status" value="1"/>
</dbReference>
<dbReference type="eggNOG" id="ENOG502QVK4">
    <property type="taxonomic scope" value="Eukaryota"/>
</dbReference>
<evidence type="ECO:0000313" key="2">
    <source>
        <dbReference type="EMBL" id="EFX83209.1"/>
    </source>
</evidence>
<keyword evidence="1" id="KW-0175">Coiled coil</keyword>
<organism evidence="2 3">
    <name type="scientific">Daphnia pulex</name>
    <name type="common">Water flea</name>
    <dbReference type="NCBI Taxonomy" id="6669"/>
    <lineage>
        <taxon>Eukaryota</taxon>
        <taxon>Metazoa</taxon>
        <taxon>Ecdysozoa</taxon>
        <taxon>Arthropoda</taxon>
        <taxon>Crustacea</taxon>
        <taxon>Branchiopoda</taxon>
        <taxon>Diplostraca</taxon>
        <taxon>Cladocera</taxon>
        <taxon>Anomopoda</taxon>
        <taxon>Daphniidae</taxon>
        <taxon>Daphnia</taxon>
    </lineage>
</organism>
<dbReference type="AlphaFoldDB" id="E9GC38"/>
<dbReference type="STRING" id="6669.E9GC38"/>
<gene>
    <name evidence="2" type="ORF">DAPPUDRAFT_315943</name>
</gene>
<evidence type="ECO:0000256" key="1">
    <source>
        <dbReference type="SAM" id="Coils"/>
    </source>
</evidence>
<proteinExistence type="predicted"/>
<keyword evidence="3" id="KW-1185">Reference proteome</keyword>
<dbReference type="OMA" id="AFITEDC"/>
<dbReference type="EMBL" id="GL732538">
    <property type="protein sequence ID" value="EFX83209.1"/>
    <property type="molecule type" value="Genomic_DNA"/>
</dbReference>
<reference evidence="2 3" key="1">
    <citation type="journal article" date="2011" name="Science">
        <title>The ecoresponsive genome of Daphnia pulex.</title>
        <authorList>
            <person name="Colbourne J.K."/>
            <person name="Pfrender M.E."/>
            <person name="Gilbert D."/>
            <person name="Thomas W.K."/>
            <person name="Tucker A."/>
            <person name="Oakley T.H."/>
            <person name="Tokishita S."/>
            <person name="Aerts A."/>
            <person name="Arnold G.J."/>
            <person name="Basu M.K."/>
            <person name="Bauer D.J."/>
            <person name="Caceres C.E."/>
            <person name="Carmel L."/>
            <person name="Casola C."/>
            <person name="Choi J.H."/>
            <person name="Detter J.C."/>
            <person name="Dong Q."/>
            <person name="Dusheyko S."/>
            <person name="Eads B.D."/>
            <person name="Frohlich T."/>
            <person name="Geiler-Samerotte K.A."/>
            <person name="Gerlach D."/>
            <person name="Hatcher P."/>
            <person name="Jogdeo S."/>
            <person name="Krijgsveld J."/>
            <person name="Kriventseva E.V."/>
            <person name="Kultz D."/>
            <person name="Laforsch C."/>
            <person name="Lindquist E."/>
            <person name="Lopez J."/>
            <person name="Manak J.R."/>
            <person name="Muller J."/>
            <person name="Pangilinan J."/>
            <person name="Patwardhan R.P."/>
            <person name="Pitluck S."/>
            <person name="Pritham E.J."/>
            <person name="Rechtsteiner A."/>
            <person name="Rho M."/>
            <person name="Rogozin I.B."/>
            <person name="Sakarya O."/>
            <person name="Salamov A."/>
            <person name="Schaack S."/>
            <person name="Shapiro H."/>
            <person name="Shiga Y."/>
            <person name="Skalitzky C."/>
            <person name="Smith Z."/>
            <person name="Souvorov A."/>
            <person name="Sung W."/>
            <person name="Tang Z."/>
            <person name="Tsuchiya D."/>
            <person name="Tu H."/>
            <person name="Vos H."/>
            <person name="Wang M."/>
            <person name="Wolf Y.I."/>
            <person name="Yamagata H."/>
            <person name="Yamada T."/>
            <person name="Ye Y."/>
            <person name="Shaw J.R."/>
            <person name="Andrews J."/>
            <person name="Crease T.J."/>
            <person name="Tang H."/>
            <person name="Lucas S.M."/>
            <person name="Robertson H.M."/>
            <person name="Bork P."/>
            <person name="Koonin E.V."/>
            <person name="Zdobnov E.M."/>
            <person name="Grigoriev I.V."/>
            <person name="Lynch M."/>
            <person name="Boore J.L."/>
        </authorList>
    </citation>
    <scope>NUCLEOTIDE SEQUENCE [LARGE SCALE GENOMIC DNA]</scope>
</reference>
<dbReference type="KEGG" id="dpx:DAPPUDRAFT_315943"/>
<sequence>MTDSTMDIVAEAANSPLDIECTEKDTKWDELLAPAPMGIAVLSQLMICTSHVTDFKIDNIKEDKISLLKHPSSFRTTLVQIVNEAYNAFMKAHTNMEKIKLQVSQVPDYVKDCVKIIKSDNKVAIEKFVPRRLECIKNAADNGEKLSAEVAQAFDSLGQLIQQVLLAIAASQGAKEQEIQDAIKANIAEKKRRQEQELERQKKYLQKEEDDNQKLKNKGEDFVLEERKRSRHALELIFFSGEKKKKLEKIQTTIQAALKRLEETKKKAKKNEEEMGKIENEYIKSLENMHIDVKKDISTDQMIQILKDGTQQLGKLQENWTGMTLYFKSINSYIEDMKSKQNMFVEDAEGAQDSSLIDFMAESIKKSLESSIKSHRTAAMYVQVSNNYIIEPLQVMHGMLAIEPTKMEQAQKELIESCRKASEGIKIMFNEDREQTIREIENALQSSDTVQSIEN</sequence>
<dbReference type="HOGENOM" id="CLU_049233_0_0_1"/>
<evidence type="ECO:0000313" key="3">
    <source>
        <dbReference type="Proteomes" id="UP000000305"/>
    </source>
</evidence>
<dbReference type="PANTHER" id="PTHR33488">
    <property type="entry name" value="ZGC:162509"/>
    <property type="match status" value="1"/>
</dbReference>
<dbReference type="Proteomes" id="UP000000305">
    <property type="component" value="Unassembled WGS sequence"/>
</dbReference>